<keyword evidence="2" id="KW-1185">Reference proteome</keyword>
<dbReference type="eggNOG" id="COG2355">
    <property type="taxonomic scope" value="Bacteria"/>
</dbReference>
<comment type="caution">
    <text evidence="1">The sequence shown here is derived from an EMBL/GenBank/DDBJ whole genome shotgun (WGS) entry which is preliminary data.</text>
</comment>
<dbReference type="Gene3D" id="3.20.20.140">
    <property type="entry name" value="Metal-dependent hydrolases"/>
    <property type="match status" value="1"/>
</dbReference>
<dbReference type="GO" id="GO:0070573">
    <property type="term" value="F:metallodipeptidase activity"/>
    <property type="evidence" value="ECO:0007669"/>
    <property type="project" value="InterPro"/>
</dbReference>
<dbReference type="GO" id="GO:0006508">
    <property type="term" value="P:proteolysis"/>
    <property type="evidence" value="ECO:0007669"/>
    <property type="project" value="InterPro"/>
</dbReference>
<dbReference type="CDD" id="cd01301">
    <property type="entry name" value="rDP_like"/>
    <property type="match status" value="1"/>
</dbReference>
<dbReference type="STRING" id="1385511.GCA_000425225_04174"/>
<dbReference type="EMBL" id="AVPF01000095">
    <property type="protein sequence ID" value="KGX83598.1"/>
    <property type="molecule type" value="Genomic_DNA"/>
</dbReference>
<dbReference type="Pfam" id="PF01244">
    <property type="entry name" value="Peptidase_M19"/>
    <property type="match status" value="1"/>
</dbReference>
<protein>
    <recommendedName>
        <fullName evidence="3">Diguanylate cyclase</fullName>
    </recommendedName>
</protein>
<evidence type="ECO:0008006" key="3">
    <source>
        <dbReference type="Google" id="ProtNLM"/>
    </source>
</evidence>
<accession>A0A0A5FXN7</accession>
<reference evidence="1 2" key="1">
    <citation type="submission" date="2013-08" db="EMBL/GenBank/DDBJ databases">
        <authorList>
            <person name="Huang J."/>
            <person name="Wang G."/>
        </authorList>
    </citation>
    <scope>NUCLEOTIDE SEQUENCE [LARGE SCALE GENOMIC DNA]</scope>
    <source>
        <strain evidence="1 2">BH030004</strain>
    </source>
</reference>
<dbReference type="PANTHER" id="PTHR10443">
    <property type="entry name" value="MICROSOMAL DIPEPTIDASE"/>
    <property type="match status" value="1"/>
</dbReference>
<dbReference type="SUPFAM" id="SSF51556">
    <property type="entry name" value="Metallo-dependent hydrolases"/>
    <property type="match status" value="1"/>
</dbReference>
<dbReference type="Proteomes" id="UP000030403">
    <property type="component" value="Unassembled WGS sequence"/>
</dbReference>
<proteinExistence type="predicted"/>
<evidence type="ECO:0000313" key="2">
    <source>
        <dbReference type="Proteomes" id="UP000030403"/>
    </source>
</evidence>
<dbReference type="AlphaFoldDB" id="A0A0A5FXN7"/>
<name>A0A0A5FXN7_9BACI</name>
<evidence type="ECO:0000313" key="1">
    <source>
        <dbReference type="EMBL" id="KGX83598.1"/>
    </source>
</evidence>
<dbReference type="PROSITE" id="PS51365">
    <property type="entry name" value="RENAL_DIPEPTIDASE_2"/>
    <property type="match status" value="1"/>
</dbReference>
<sequence>MIIDAHCDALYKLWETPELSFQSSPELGVNYEKWQKNHVKVQCFAIYVPEYVHPDHQYQVALEMIDLFFERIIKPNPDIIWVQSQQDLLNLKPDEKGAILTLEGCHPIGEDLVKLKTLIRLGVRAVGLTWNQANAVSDGVGEERGAGLSTFGKEVVQLLNENHIWTDVSHLSYQGFWDVMDLAKYPMASHSNVYALCSHPRNLDDKQITALIKRKAFIGVTFVSGFLDESKVATPSQVLQHIQYILNMGGEDSLGFGSDFDGTNMIVDGLVDYDDYDAFINMLSNHYPQNMINKITHENFIRTFPFKHQEVL</sequence>
<organism evidence="1 2">
    <name type="scientific">Pontibacillus marinus BH030004 = DSM 16465</name>
    <dbReference type="NCBI Taxonomy" id="1385511"/>
    <lineage>
        <taxon>Bacteria</taxon>
        <taxon>Bacillati</taxon>
        <taxon>Bacillota</taxon>
        <taxon>Bacilli</taxon>
        <taxon>Bacillales</taxon>
        <taxon>Bacillaceae</taxon>
        <taxon>Pontibacillus</taxon>
    </lineage>
</organism>
<dbReference type="PANTHER" id="PTHR10443:SF12">
    <property type="entry name" value="DIPEPTIDASE"/>
    <property type="match status" value="1"/>
</dbReference>
<dbReference type="RefSeq" id="WP_197063125.1">
    <property type="nucleotide sequence ID" value="NZ_AULJ01000078.1"/>
</dbReference>
<dbReference type="InterPro" id="IPR032466">
    <property type="entry name" value="Metal_Hydrolase"/>
</dbReference>
<dbReference type="InterPro" id="IPR008257">
    <property type="entry name" value="Pept_M19"/>
</dbReference>
<gene>
    <name evidence="1" type="ORF">N783_02065</name>
</gene>